<keyword evidence="2" id="KW-1185">Reference proteome</keyword>
<dbReference type="InterPro" id="IPR036691">
    <property type="entry name" value="Endo/exonu/phosph_ase_sf"/>
</dbReference>
<comment type="caution">
    <text evidence="1">The sequence shown here is derived from an EMBL/GenBank/DDBJ whole genome shotgun (WGS) entry which is preliminary data.</text>
</comment>
<accession>A0ABR2D4R0</accession>
<proteinExistence type="predicted"/>
<sequence length="101" mass="11758">MPRINKFFWDKLPTLINNPNDKERNIGDSNIVAHQEEKIGCASFEISQARWFFQFLEKSSMLELPIKGDNFTWSNLRSEGDAILEKLDRILANPLWSTSFP</sequence>
<dbReference type="PANTHER" id="PTHR33710:SF71">
    <property type="entry name" value="ENDONUCLEASE_EXONUCLEASE_PHOSPHATASE DOMAIN-CONTAINING PROTEIN"/>
    <property type="match status" value="1"/>
</dbReference>
<protein>
    <submittedName>
        <fullName evidence="1">Uncharacterized protein</fullName>
    </submittedName>
</protein>
<dbReference type="PANTHER" id="PTHR33710">
    <property type="entry name" value="BNAC02G09200D PROTEIN"/>
    <property type="match status" value="1"/>
</dbReference>
<evidence type="ECO:0000313" key="1">
    <source>
        <dbReference type="EMBL" id="KAK8529150.1"/>
    </source>
</evidence>
<reference evidence="1 2" key="1">
    <citation type="journal article" date="2024" name="G3 (Bethesda)">
        <title>Genome assembly of Hibiscus sabdariffa L. provides insights into metabolisms of medicinal natural products.</title>
        <authorList>
            <person name="Kim T."/>
        </authorList>
    </citation>
    <scope>NUCLEOTIDE SEQUENCE [LARGE SCALE GENOMIC DNA]</scope>
    <source>
        <strain evidence="1">TK-2024</strain>
        <tissue evidence="1">Old leaves</tissue>
    </source>
</reference>
<dbReference type="EMBL" id="JBBPBM010000036">
    <property type="protein sequence ID" value="KAK8529150.1"/>
    <property type="molecule type" value="Genomic_DNA"/>
</dbReference>
<dbReference type="Proteomes" id="UP001472677">
    <property type="component" value="Unassembled WGS sequence"/>
</dbReference>
<organism evidence="1 2">
    <name type="scientific">Hibiscus sabdariffa</name>
    <name type="common">roselle</name>
    <dbReference type="NCBI Taxonomy" id="183260"/>
    <lineage>
        <taxon>Eukaryota</taxon>
        <taxon>Viridiplantae</taxon>
        <taxon>Streptophyta</taxon>
        <taxon>Embryophyta</taxon>
        <taxon>Tracheophyta</taxon>
        <taxon>Spermatophyta</taxon>
        <taxon>Magnoliopsida</taxon>
        <taxon>eudicotyledons</taxon>
        <taxon>Gunneridae</taxon>
        <taxon>Pentapetalae</taxon>
        <taxon>rosids</taxon>
        <taxon>malvids</taxon>
        <taxon>Malvales</taxon>
        <taxon>Malvaceae</taxon>
        <taxon>Malvoideae</taxon>
        <taxon>Hibiscus</taxon>
    </lineage>
</organism>
<dbReference type="Gene3D" id="3.60.10.10">
    <property type="entry name" value="Endonuclease/exonuclease/phosphatase"/>
    <property type="match status" value="1"/>
</dbReference>
<gene>
    <name evidence="1" type="ORF">V6N12_059940</name>
</gene>
<name>A0ABR2D4R0_9ROSI</name>
<evidence type="ECO:0000313" key="2">
    <source>
        <dbReference type="Proteomes" id="UP001472677"/>
    </source>
</evidence>